<dbReference type="RefSeq" id="WP_237855123.1">
    <property type="nucleotide sequence ID" value="NZ_JAKLWS010000020.1"/>
</dbReference>
<dbReference type="CDD" id="cd02811">
    <property type="entry name" value="IDI-2_FMN"/>
    <property type="match status" value="1"/>
</dbReference>
<evidence type="ECO:0000256" key="11">
    <source>
        <dbReference type="HAMAP-Rule" id="MF_00354"/>
    </source>
</evidence>
<feature type="binding site" evidence="11">
    <location>
        <begin position="94"/>
        <end position="96"/>
    </location>
    <ligand>
        <name>substrate</name>
    </ligand>
</feature>
<dbReference type="PIRSF" id="PIRSF003314">
    <property type="entry name" value="IPP_isomerase"/>
    <property type="match status" value="1"/>
</dbReference>
<accession>A0ABS9KFY2</accession>
<feature type="binding site" evidence="11">
    <location>
        <begin position="269"/>
        <end position="271"/>
    </location>
    <ligand>
        <name>FMN</name>
        <dbReference type="ChEBI" id="CHEBI:58210"/>
    </ligand>
</feature>
<feature type="binding site" evidence="11">
    <location>
        <position position="158"/>
    </location>
    <ligand>
        <name>substrate</name>
    </ligand>
</feature>
<comment type="similarity">
    <text evidence="11">Belongs to the IPP isomerase type 2 family.</text>
</comment>
<feature type="binding site" evidence="11">
    <location>
        <begin position="6"/>
        <end position="7"/>
    </location>
    <ligand>
        <name>substrate</name>
    </ligand>
</feature>
<dbReference type="PANTHER" id="PTHR43665:SF1">
    <property type="entry name" value="ISOPENTENYL-DIPHOSPHATE DELTA-ISOMERASE"/>
    <property type="match status" value="1"/>
</dbReference>
<evidence type="ECO:0000313" key="13">
    <source>
        <dbReference type="EMBL" id="MCG2589765.1"/>
    </source>
</evidence>
<comment type="cofactor">
    <cofactor evidence="11">
        <name>NADPH</name>
        <dbReference type="ChEBI" id="CHEBI:57783"/>
    </cofactor>
</comment>
<keyword evidence="7 11" id="KW-0521">NADP</keyword>
<name>A0ABS9KFY2_9BACT</name>
<organism evidence="13 14">
    <name type="scientific">Rhodohalobacter sulfatireducens</name>
    <dbReference type="NCBI Taxonomy" id="2911366"/>
    <lineage>
        <taxon>Bacteria</taxon>
        <taxon>Pseudomonadati</taxon>
        <taxon>Balneolota</taxon>
        <taxon>Balneolia</taxon>
        <taxon>Balneolales</taxon>
        <taxon>Balneolaceae</taxon>
        <taxon>Rhodohalobacter</taxon>
    </lineage>
</organism>
<evidence type="ECO:0000256" key="9">
    <source>
        <dbReference type="ARBA" id="ARBA00023235"/>
    </source>
</evidence>
<feature type="binding site" evidence="11">
    <location>
        <position position="220"/>
    </location>
    <ligand>
        <name>FMN</name>
        <dbReference type="ChEBI" id="CHEBI:58210"/>
    </ligand>
</feature>
<comment type="caution">
    <text evidence="11">Lacks conserved residue(s) required for the propagation of feature annotation.</text>
</comment>
<dbReference type="EMBL" id="JAKLWS010000020">
    <property type="protein sequence ID" value="MCG2589765.1"/>
    <property type="molecule type" value="Genomic_DNA"/>
</dbReference>
<reference evidence="13" key="1">
    <citation type="submission" date="2022-01" db="EMBL/GenBank/DDBJ databases">
        <authorList>
            <person name="Wang Y."/>
        </authorList>
    </citation>
    <scope>NUCLEOTIDE SEQUENCE</scope>
    <source>
        <strain evidence="13">WB101</strain>
    </source>
</reference>
<protein>
    <recommendedName>
        <fullName evidence="11">Isopentenyl-diphosphate delta-isomerase</fullName>
        <shortName evidence="11">IPP isomerase</shortName>
        <ecNumber evidence="11">5.3.3.2</ecNumber>
    </recommendedName>
    <alternativeName>
        <fullName evidence="11">Isopentenyl diphosphate:dimethylallyl diphosphate isomerase</fullName>
    </alternativeName>
    <alternativeName>
        <fullName evidence="11">Isopentenyl pyrophosphate isomerase</fullName>
    </alternativeName>
    <alternativeName>
        <fullName evidence="11">Type 2 isopentenyl diphosphate isomerase</fullName>
        <shortName evidence="11">IDI-2</shortName>
    </alternativeName>
</protein>
<dbReference type="SUPFAM" id="SSF51395">
    <property type="entry name" value="FMN-linked oxidoreductases"/>
    <property type="match status" value="1"/>
</dbReference>
<reference evidence="13" key="2">
    <citation type="submission" date="2024-05" db="EMBL/GenBank/DDBJ databases">
        <title>Rhodohalobacter halophilus gen. nov., sp. nov., a moderately halophilic member of the family Balneolaceae.</title>
        <authorList>
            <person name="Xia J."/>
        </authorList>
    </citation>
    <scope>NUCLEOTIDE SEQUENCE</scope>
    <source>
        <strain evidence="13">WB101</strain>
    </source>
</reference>
<dbReference type="Pfam" id="PF01070">
    <property type="entry name" value="FMN_dh"/>
    <property type="match status" value="1"/>
</dbReference>
<comment type="function">
    <text evidence="11">Involved in the biosynthesis of isoprenoids. Catalyzes the 1,3-allylic rearrangement of the homoallylic substrate isopentenyl (IPP) to its allylic isomer, dimethylallyl diphosphate (DMAPP).</text>
</comment>
<evidence type="ECO:0000313" key="14">
    <source>
        <dbReference type="Proteomes" id="UP001165366"/>
    </source>
</evidence>
<dbReference type="EC" id="5.3.3.2" evidence="11"/>
<evidence type="ECO:0000256" key="3">
    <source>
        <dbReference type="ARBA" id="ARBA00022630"/>
    </source>
</evidence>
<comment type="cofactor">
    <cofactor evidence="11">
        <name>Mg(2+)</name>
        <dbReference type="ChEBI" id="CHEBI:18420"/>
    </cofactor>
</comment>
<gene>
    <name evidence="11 13" type="primary">fni</name>
    <name evidence="13" type="ORF">L6773_14385</name>
</gene>
<sequence>MSIQKRKKEHVELSINRDVNYQKTTGFDELDFVHNALPEINSTEVRLSASLFERDFSFPLFISSMTGGYSEAGAVNTIIAEFCENNNLPFGVGSQRVMLEDPAEEESFSVVRSYAPTAFIAANIGGAQLIDGLSDEKIRRMIESIDANAVIVHLNPLQELVQQEGDRNFKGVEKGIENLANKVECPIIVKETGAGISKSVAERLLGIGVTVIDVAGAGGTSWSKVENLRSNQTDPLHEFDEWGIPTVDCINQIIPLKSKKTFELIASGGIRSSFDIVKAIALGADFTATAQPVIKAIMDGGYKKLDDLFGIWQKQARYILTLLGCSSFDDLNSNHLYRK</sequence>
<keyword evidence="6 11" id="KW-0460">Magnesium</keyword>
<evidence type="ECO:0000256" key="2">
    <source>
        <dbReference type="ARBA" id="ARBA00022490"/>
    </source>
</evidence>
<dbReference type="Gene3D" id="3.20.20.70">
    <property type="entry name" value="Aldolase class I"/>
    <property type="match status" value="1"/>
</dbReference>
<keyword evidence="2 11" id="KW-0963">Cytoplasm</keyword>
<evidence type="ECO:0000256" key="7">
    <source>
        <dbReference type="ARBA" id="ARBA00022857"/>
    </source>
</evidence>
<feature type="binding site" evidence="11">
    <location>
        <position position="190"/>
    </location>
    <ligand>
        <name>FMN</name>
        <dbReference type="ChEBI" id="CHEBI:58210"/>
    </ligand>
</feature>
<evidence type="ECO:0000256" key="6">
    <source>
        <dbReference type="ARBA" id="ARBA00022842"/>
    </source>
</evidence>
<dbReference type="NCBIfam" id="TIGR02151">
    <property type="entry name" value="IPP_isom_2"/>
    <property type="match status" value="1"/>
</dbReference>
<dbReference type="HAMAP" id="MF_00354">
    <property type="entry name" value="Idi_2"/>
    <property type="match status" value="1"/>
</dbReference>
<keyword evidence="4 11" id="KW-0288">FMN</keyword>
<dbReference type="InterPro" id="IPR000262">
    <property type="entry name" value="FMN-dep_DH"/>
</dbReference>
<dbReference type="InterPro" id="IPR011179">
    <property type="entry name" value="IPdP_isomerase"/>
</dbReference>
<dbReference type="GO" id="GO:0004452">
    <property type="term" value="F:isopentenyl-diphosphate delta-isomerase activity"/>
    <property type="evidence" value="ECO:0007669"/>
    <property type="project" value="UniProtKB-EC"/>
</dbReference>
<comment type="subunit">
    <text evidence="10 11">Homooctamer. Dimer of tetramers.</text>
</comment>
<feature type="binding site" evidence="11">
    <location>
        <position position="123"/>
    </location>
    <ligand>
        <name>FMN</name>
        <dbReference type="ChEBI" id="CHEBI:58210"/>
    </ligand>
</feature>
<keyword evidence="5 11" id="KW-0479">Metal-binding</keyword>
<feature type="binding site" evidence="11">
    <location>
        <position position="63"/>
    </location>
    <ligand>
        <name>FMN</name>
        <dbReference type="ChEBI" id="CHEBI:58210"/>
    </ligand>
</feature>
<keyword evidence="3 11" id="KW-0285">Flavoprotein</keyword>
<feature type="domain" description="FMN-dependent dehydrogenase" evidence="12">
    <location>
        <begin position="174"/>
        <end position="337"/>
    </location>
</feature>
<evidence type="ECO:0000256" key="1">
    <source>
        <dbReference type="ARBA" id="ARBA00001917"/>
    </source>
</evidence>
<feature type="binding site" evidence="11">
    <location>
        <begin position="64"/>
        <end position="66"/>
    </location>
    <ligand>
        <name>FMN</name>
        <dbReference type="ChEBI" id="CHEBI:58210"/>
    </ligand>
</feature>
<evidence type="ECO:0000256" key="8">
    <source>
        <dbReference type="ARBA" id="ARBA00023229"/>
    </source>
</evidence>
<feature type="binding site" evidence="11">
    <location>
        <position position="159"/>
    </location>
    <ligand>
        <name>Mg(2+)</name>
        <dbReference type="ChEBI" id="CHEBI:18420"/>
    </ligand>
</feature>
<dbReference type="Proteomes" id="UP001165366">
    <property type="component" value="Unassembled WGS sequence"/>
</dbReference>
<evidence type="ECO:0000256" key="4">
    <source>
        <dbReference type="ARBA" id="ARBA00022643"/>
    </source>
</evidence>
<feature type="binding site" evidence="11">
    <location>
        <position position="94"/>
    </location>
    <ligand>
        <name>FMN</name>
        <dbReference type="ChEBI" id="CHEBI:58210"/>
    </ligand>
</feature>
<proteinExistence type="inferred from homology"/>
<comment type="cofactor">
    <cofactor evidence="1 11">
        <name>FMN</name>
        <dbReference type="ChEBI" id="CHEBI:58210"/>
    </cofactor>
</comment>
<keyword evidence="9 11" id="KW-0413">Isomerase</keyword>
<feature type="binding site" evidence="11">
    <location>
        <begin position="290"/>
        <end position="291"/>
    </location>
    <ligand>
        <name>FMN</name>
        <dbReference type="ChEBI" id="CHEBI:58210"/>
    </ligand>
</feature>
<dbReference type="PANTHER" id="PTHR43665">
    <property type="entry name" value="ISOPENTENYL-DIPHOSPHATE DELTA-ISOMERASE"/>
    <property type="match status" value="1"/>
</dbReference>
<dbReference type="InterPro" id="IPR013785">
    <property type="entry name" value="Aldolase_TIM"/>
</dbReference>
<comment type="caution">
    <text evidence="13">The sequence shown here is derived from an EMBL/GenBank/DDBJ whole genome shotgun (WGS) entry which is preliminary data.</text>
</comment>
<keyword evidence="14" id="KW-1185">Reference proteome</keyword>
<evidence type="ECO:0000256" key="10">
    <source>
        <dbReference type="ARBA" id="ARBA00025810"/>
    </source>
</evidence>
<evidence type="ECO:0000256" key="5">
    <source>
        <dbReference type="ARBA" id="ARBA00022723"/>
    </source>
</evidence>
<evidence type="ECO:0000259" key="12">
    <source>
        <dbReference type="Pfam" id="PF01070"/>
    </source>
</evidence>
<comment type="catalytic activity">
    <reaction evidence="11">
        <text>isopentenyl diphosphate = dimethylallyl diphosphate</text>
        <dbReference type="Rhea" id="RHEA:23284"/>
        <dbReference type="ChEBI" id="CHEBI:57623"/>
        <dbReference type="ChEBI" id="CHEBI:128769"/>
        <dbReference type="EC" id="5.3.3.2"/>
    </reaction>
</comment>
<comment type="subcellular location">
    <subcellularLocation>
        <location evidence="11">Cytoplasm</location>
    </subcellularLocation>
</comment>
<keyword evidence="8 11" id="KW-0414">Isoprene biosynthesis</keyword>